<reference evidence="3" key="1">
    <citation type="submission" date="2017-12" db="EMBL/GenBank/DDBJ databases">
        <title>Draft genome sequence of Telmatospirillum siberiense 26-4b1T, an acidotolerant peatland alphaproteobacterium potentially involved in sulfur cycling.</title>
        <authorList>
            <person name="Hausmann B."/>
            <person name="Pjevac P."/>
            <person name="Schreck K."/>
            <person name="Herbold C.W."/>
            <person name="Daims H."/>
            <person name="Wagner M."/>
            <person name="Pester M."/>
            <person name="Loy A."/>
        </authorList>
    </citation>
    <scope>NUCLEOTIDE SEQUENCE [LARGE SCALE GENOMIC DNA]</scope>
    <source>
        <strain evidence="3">26-4b1</strain>
    </source>
</reference>
<sequence>MIISTAALAAISVAIRTAFRIPASVASLAPAAVRRVAFAETFAVISVAALVTIWADVRADVSAAM</sequence>
<accession>A0A2N3PZI9</accession>
<keyword evidence="1" id="KW-0812">Transmembrane</keyword>
<evidence type="ECO:0000313" key="2">
    <source>
        <dbReference type="EMBL" id="PKU25808.1"/>
    </source>
</evidence>
<protein>
    <submittedName>
        <fullName evidence="2">Uncharacterized protein</fullName>
    </submittedName>
</protein>
<comment type="caution">
    <text evidence="2">The sequence shown here is derived from an EMBL/GenBank/DDBJ whole genome shotgun (WGS) entry which is preliminary data.</text>
</comment>
<proteinExistence type="predicted"/>
<feature type="transmembrane region" description="Helical" evidence="1">
    <location>
        <begin position="36"/>
        <end position="55"/>
    </location>
</feature>
<name>A0A2N3PZI9_9PROT</name>
<gene>
    <name evidence="2" type="ORF">CWS72_04405</name>
</gene>
<dbReference type="Proteomes" id="UP000233293">
    <property type="component" value="Unassembled WGS sequence"/>
</dbReference>
<organism evidence="2 3">
    <name type="scientific">Telmatospirillum siberiense</name>
    <dbReference type="NCBI Taxonomy" id="382514"/>
    <lineage>
        <taxon>Bacteria</taxon>
        <taxon>Pseudomonadati</taxon>
        <taxon>Pseudomonadota</taxon>
        <taxon>Alphaproteobacteria</taxon>
        <taxon>Rhodospirillales</taxon>
        <taxon>Rhodospirillaceae</taxon>
        <taxon>Telmatospirillum</taxon>
    </lineage>
</organism>
<keyword evidence="1" id="KW-1133">Transmembrane helix</keyword>
<keyword evidence="1" id="KW-0472">Membrane</keyword>
<dbReference type="AlphaFoldDB" id="A0A2N3PZI9"/>
<keyword evidence="3" id="KW-1185">Reference proteome</keyword>
<dbReference type="EMBL" id="PIUM01000003">
    <property type="protein sequence ID" value="PKU25808.1"/>
    <property type="molecule type" value="Genomic_DNA"/>
</dbReference>
<evidence type="ECO:0000256" key="1">
    <source>
        <dbReference type="SAM" id="Phobius"/>
    </source>
</evidence>
<evidence type="ECO:0000313" key="3">
    <source>
        <dbReference type="Proteomes" id="UP000233293"/>
    </source>
</evidence>